<evidence type="ECO:0000313" key="3">
    <source>
        <dbReference type="Proteomes" id="UP001055108"/>
    </source>
</evidence>
<protein>
    <submittedName>
        <fullName evidence="2">Uncharacterized protein</fullName>
    </submittedName>
</protein>
<reference evidence="2" key="2">
    <citation type="submission" date="2021-08" db="EMBL/GenBank/DDBJ databases">
        <authorList>
            <person name="Tani A."/>
            <person name="Ola A."/>
            <person name="Ogura Y."/>
            <person name="Katsura K."/>
            <person name="Hayashi T."/>
        </authorList>
    </citation>
    <scope>NUCLEOTIDE SEQUENCE</scope>
    <source>
        <strain evidence="2">NBRC 103626</strain>
    </source>
</reference>
<dbReference type="RefSeq" id="WP_238303341.1">
    <property type="nucleotide sequence ID" value="NZ_BPQM01000060.1"/>
</dbReference>
<dbReference type="AlphaFoldDB" id="A0AA37HP23"/>
<feature type="transmembrane region" description="Helical" evidence="1">
    <location>
        <begin position="66"/>
        <end position="84"/>
    </location>
</feature>
<feature type="transmembrane region" description="Helical" evidence="1">
    <location>
        <begin position="33"/>
        <end position="54"/>
    </location>
</feature>
<name>A0AA37HP23_9HYPH</name>
<keyword evidence="3" id="KW-1185">Reference proteome</keyword>
<gene>
    <name evidence="2" type="ORF">NBEOAGPD_2579</name>
</gene>
<dbReference type="EMBL" id="BPQM01000060">
    <property type="protein sequence ID" value="GJD79354.1"/>
    <property type="molecule type" value="Genomic_DNA"/>
</dbReference>
<keyword evidence="1" id="KW-0812">Transmembrane</keyword>
<proteinExistence type="predicted"/>
<organism evidence="2 3">
    <name type="scientific">Methylobacterium gregans</name>
    <dbReference type="NCBI Taxonomy" id="374424"/>
    <lineage>
        <taxon>Bacteria</taxon>
        <taxon>Pseudomonadati</taxon>
        <taxon>Pseudomonadota</taxon>
        <taxon>Alphaproteobacteria</taxon>
        <taxon>Hyphomicrobiales</taxon>
        <taxon>Methylobacteriaceae</taxon>
        <taxon>Methylobacterium</taxon>
    </lineage>
</organism>
<evidence type="ECO:0000313" key="2">
    <source>
        <dbReference type="EMBL" id="GJD79354.1"/>
    </source>
</evidence>
<comment type="caution">
    <text evidence="2">The sequence shown here is derived from an EMBL/GenBank/DDBJ whole genome shotgun (WGS) entry which is preliminary data.</text>
</comment>
<accession>A0AA37HP23</accession>
<sequence length="92" mass="9155">MIVLLAGLWPGLAVALLLGLGVGALSGWPRDRAIPLGLGVLALLLAGLATSGLVTGLADFGLDGGALMLAAYLVGCALGSLAHGQRPDRDRL</sequence>
<reference evidence="2" key="1">
    <citation type="journal article" date="2016" name="Front. Microbiol.">
        <title>Genome Sequence of the Piezophilic, Mesophilic Sulfate-Reducing Bacterium Desulfovibrio indicus J2T.</title>
        <authorList>
            <person name="Cao J."/>
            <person name="Maignien L."/>
            <person name="Shao Z."/>
            <person name="Alain K."/>
            <person name="Jebbar M."/>
        </authorList>
    </citation>
    <scope>NUCLEOTIDE SEQUENCE</scope>
    <source>
        <strain evidence="2">NBRC 103626</strain>
    </source>
</reference>
<evidence type="ECO:0000256" key="1">
    <source>
        <dbReference type="SAM" id="Phobius"/>
    </source>
</evidence>
<dbReference type="Proteomes" id="UP001055108">
    <property type="component" value="Unassembled WGS sequence"/>
</dbReference>
<keyword evidence="1" id="KW-0472">Membrane</keyword>
<keyword evidence="1" id="KW-1133">Transmembrane helix</keyword>